<name>A0ABQ9GD56_9NEOP</name>
<dbReference type="Proteomes" id="UP001159363">
    <property type="component" value="Chromosome 13"/>
</dbReference>
<feature type="compositionally biased region" description="Low complexity" evidence="1">
    <location>
        <begin position="89"/>
        <end position="99"/>
    </location>
</feature>
<feature type="compositionally biased region" description="Basic and acidic residues" evidence="1">
    <location>
        <begin position="132"/>
        <end position="141"/>
    </location>
</feature>
<feature type="region of interest" description="Disordered" evidence="1">
    <location>
        <begin position="1"/>
        <end position="36"/>
    </location>
</feature>
<feature type="compositionally biased region" description="Basic and acidic residues" evidence="1">
    <location>
        <begin position="100"/>
        <end position="110"/>
    </location>
</feature>
<dbReference type="EMBL" id="JARBHB010000014">
    <property type="protein sequence ID" value="KAJ8869009.1"/>
    <property type="molecule type" value="Genomic_DNA"/>
</dbReference>
<evidence type="ECO:0000256" key="1">
    <source>
        <dbReference type="SAM" id="MobiDB-lite"/>
    </source>
</evidence>
<protein>
    <submittedName>
        <fullName evidence="2">Uncharacterized protein</fullName>
    </submittedName>
</protein>
<evidence type="ECO:0000313" key="2">
    <source>
        <dbReference type="EMBL" id="KAJ8869009.1"/>
    </source>
</evidence>
<evidence type="ECO:0000313" key="3">
    <source>
        <dbReference type="Proteomes" id="UP001159363"/>
    </source>
</evidence>
<accession>A0ABQ9GD56</accession>
<reference evidence="2 3" key="1">
    <citation type="submission" date="2023-02" db="EMBL/GenBank/DDBJ databases">
        <title>LHISI_Scaffold_Assembly.</title>
        <authorList>
            <person name="Stuart O.P."/>
            <person name="Cleave R."/>
            <person name="Magrath M.J.L."/>
            <person name="Mikheyev A.S."/>
        </authorList>
    </citation>
    <scope>NUCLEOTIDE SEQUENCE [LARGE SCALE GENOMIC DNA]</scope>
    <source>
        <strain evidence="2">Daus_M_001</strain>
        <tissue evidence="2">Leg muscle</tissue>
    </source>
</reference>
<feature type="region of interest" description="Disordered" evidence="1">
    <location>
        <begin position="89"/>
        <end position="144"/>
    </location>
</feature>
<comment type="caution">
    <text evidence="2">The sequence shown here is derived from an EMBL/GenBank/DDBJ whole genome shotgun (WGS) entry which is preliminary data.</text>
</comment>
<proteinExistence type="predicted"/>
<organism evidence="2 3">
    <name type="scientific">Dryococelus australis</name>
    <dbReference type="NCBI Taxonomy" id="614101"/>
    <lineage>
        <taxon>Eukaryota</taxon>
        <taxon>Metazoa</taxon>
        <taxon>Ecdysozoa</taxon>
        <taxon>Arthropoda</taxon>
        <taxon>Hexapoda</taxon>
        <taxon>Insecta</taxon>
        <taxon>Pterygota</taxon>
        <taxon>Neoptera</taxon>
        <taxon>Polyneoptera</taxon>
        <taxon>Phasmatodea</taxon>
        <taxon>Verophasmatodea</taxon>
        <taxon>Anareolatae</taxon>
        <taxon>Phasmatidae</taxon>
        <taxon>Eurycanthinae</taxon>
        <taxon>Dryococelus</taxon>
    </lineage>
</organism>
<feature type="compositionally biased region" description="Low complexity" evidence="1">
    <location>
        <begin position="21"/>
        <end position="34"/>
    </location>
</feature>
<gene>
    <name evidence="2" type="ORF">PR048_030555</name>
</gene>
<sequence>MTRPREDSIAVRQSRRAGRPSSWPSTTSSSDVTTQVVAPTSPELGSVFNLQTDGEVVLLYSWSVFTRRSTSDLEVGHQLRRAIHVFCPGQPAQPSAAPGKTEDPREKLADQRASSGTIPTCENPVTRPGIEPGERANRTETRQCSSDAATDIVINGARKQGQLQHSLEAAVAERLARSPPTLANRVQSPAGSLPDFRKDDAAGRRVFSGVSRFLIPSFRRCSIRTSLHPHRLSRS</sequence>
<keyword evidence="3" id="KW-1185">Reference proteome</keyword>